<dbReference type="PANTHER" id="PTHR45458:SF1">
    <property type="entry name" value="SHORT CHAIN DEHYDROGENASE"/>
    <property type="match status" value="1"/>
</dbReference>
<protein>
    <recommendedName>
        <fullName evidence="4">Short-chain dehydrogenase</fullName>
    </recommendedName>
</protein>
<dbReference type="PRINTS" id="PR00081">
    <property type="entry name" value="GDHRDH"/>
</dbReference>
<comment type="similarity">
    <text evidence="1">Belongs to the short-chain dehydrogenases/reductases (SDR) family.</text>
</comment>
<evidence type="ECO:0008006" key="4">
    <source>
        <dbReference type="Google" id="ProtNLM"/>
    </source>
</evidence>
<evidence type="ECO:0000313" key="3">
    <source>
        <dbReference type="Proteomes" id="UP000176329"/>
    </source>
</evidence>
<dbReference type="Gene3D" id="3.40.50.720">
    <property type="entry name" value="NAD(P)-binding Rossmann-like Domain"/>
    <property type="match status" value="1"/>
</dbReference>
<dbReference type="SUPFAM" id="SSF51735">
    <property type="entry name" value="NAD(P)-binding Rossmann-fold domains"/>
    <property type="match status" value="1"/>
</dbReference>
<dbReference type="AlphaFoldDB" id="A0A1F6LTS6"/>
<accession>A0A1F6LTS6</accession>
<dbReference type="Pfam" id="PF00106">
    <property type="entry name" value="adh_short"/>
    <property type="match status" value="1"/>
</dbReference>
<proteinExistence type="inferred from homology"/>
<dbReference type="PRINTS" id="PR00080">
    <property type="entry name" value="SDRFAMILY"/>
</dbReference>
<dbReference type="Proteomes" id="UP000176329">
    <property type="component" value="Unassembled WGS sequence"/>
</dbReference>
<dbReference type="GO" id="GO:0016616">
    <property type="term" value="F:oxidoreductase activity, acting on the CH-OH group of donors, NAD or NADP as acceptor"/>
    <property type="evidence" value="ECO:0007669"/>
    <property type="project" value="TreeGrafter"/>
</dbReference>
<dbReference type="InterPro" id="IPR002347">
    <property type="entry name" value="SDR_fam"/>
</dbReference>
<dbReference type="InterPro" id="IPR052184">
    <property type="entry name" value="SDR_enzymes"/>
</dbReference>
<dbReference type="PANTHER" id="PTHR45458">
    <property type="entry name" value="SHORT-CHAIN DEHYDROGENASE/REDUCTASE SDR"/>
    <property type="match status" value="1"/>
</dbReference>
<name>A0A1F6LTS6_9BACT</name>
<dbReference type="EMBL" id="MFPV01000010">
    <property type="protein sequence ID" value="OGH62817.1"/>
    <property type="molecule type" value="Genomic_DNA"/>
</dbReference>
<gene>
    <name evidence="2" type="ORF">A2848_00505</name>
</gene>
<dbReference type="InterPro" id="IPR036291">
    <property type="entry name" value="NAD(P)-bd_dom_sf"/>
</dbReference>
<organism evidence="2 3">
    <name type="scientific">Candidatus Magasanikbacteria bacterium RIFCSPHIGHO2_01_FULL_50_8</name>
    <dbReference type="NCBI Taxonomy" id="1798674"/>
    <lineage>
        <taxon>Bacteria</taxon>
        <taxon>Candidatus Magasanikiibacteriota</taxon>
    </lineage>
</organism>
<reference evidence="2 3" key="1">
    <citation type="journal article" date="2016" name="Nat. Commun.">
        <title>Thousands of microbial genomes shed light on interconnected biogeochemical processes in an aquifer system.</title>
        <authorList>
            <person name="Anantharaman K."/>
            <person name="Brown C.T."/>
            <person name="Hug L.A."/>
            <person name="Sharon I."/>
            <person name="Castelle C.J."/>
            <person name="Probst A.J."/>
            <person name="Thomas B.C."/>
            <person name="Singh A."/>
            <person name="Wilkins M.J."/>
            <person name="Karaoz U."/>
            <person name="Brodie E.L."/>
            <person name="Williams K.H."/>
            <person name="Hubbard S.S."/>
            <person name="Banfield J.F."/>
        </authorList>
    </citation>
    <scope>NUCLEOTIDE SEQUENCE [LARGE SCALE GENOMIC DNA]</scope>
</reference>
<evidence type="ECO:0000313" key="2">
    <source>
        <dbReference type="EMBL" id="OGH62817.1"/>
    </source>
</evidence>
<comment type="caution">
    <text evidence="2">The sequence shown here is derived from an EMBL/GenBank/DDBJ whole genome shotgun (WGS) entry which is preliminary data.</text>
</comment>
<sequence length="217" mass="24019">MKTVLITGASRGIGRALTEKFLSEGHSVIGTSRSGNAEYSHENLSMIQLELSDATSRQNCVESVAQLCKKIDLFINNAGVWNAKDDTPQIDVAVLHETFTINVYGPIDLMEKLLTANLITEQIINISSRKGSLGYTKECLYPCYSISKAALNMYTRQLAARYPNLIVSSVHPGFVKTDMNEGDGELTTAEVAADIFALVEKKVESGQFWYKVEKFPW</sequence>
<evidence type="ECO:0000256" key="1">
    <source>
        <dbReference type="RuleBase" id="RU000363"/>
    </source>
</evidence>